<evidence type="ECO:0000256" key="1">
    <source>
        <dbReference type="ARBA" id="ARBA00001426"/>
    </source>
</evidence>
<dbReference type="SUPFAM" id="SSF51604">
    <property type="entry name" value="Enolase C-terminal domain-like"/>
    <property type="match status" value="1"/>
</dbReference>
<dbReference type="SFLD" id="SFLDS00001">
    <property type="entry name" value="Enolase"/>
    <property type="match status" value="1"/>
</dbReference>
<dbReference type="SUPFAM" id="SSF54826">
    <property type="entry name" value="Enolase N-terminal domain-like"/>
    <property type="match status" value="1"/>
</dbReference>
<evidence type="ECO:0000313" key="5">
    <source>
        <dbReference type="EMBL" id="KOX92512.1"/>
    </source>
</evidence>
<comment type="catalytic activity">
    <reaction evidence="1">
        <text>D-glucarate = 5-dehydro-4-deoxy-D-glucarate + H2O</text>
        <dbReference type="Rhea" id="RHEA:14573"/>
        <dbReference type="ChEBI" id="CHEBI:15377"/>
        <dbReference type="ChEBI" id="CHEBI:30612"/>
        <dbReference type="ChEBI" id="CHEBI:42819"/>
        <dbReference type="EC" id="4.2.1.40"/>
    </reaction>
</comment>
<feature type="domain" description="Mandelate racemase/muconate lactonizing enzyme C-terminal" evidence="4">
    <location>
        <begin position="164"/>
        <end position="262"/>
    </location>
</feature>
<dbReference type="RefSeq" id="WP_053968722.1">
    <property type="nucleotide sequence ID" value="NZ_LIUF01000004.1"/>
</dbReference>
<dbReference type="SMART" id="SM00922">
    <property type="entry name" value="MR_MLE"/>
    <property type="match status" value="1"/>
</dbReference>
<evidence type="ECO:0000256" key="2">
    <source>
        <dbReference type="ARBA" id="ARBA00005183"/>
    </source>
</evidence>
<dbReference type="CDD" id="cd03316">
    <property type="entry name" value="MR_like"/>
    <property type="match status" value="1"/>
</dbReference>
<comment type="pathway">
    <text evidence="2">Carbohydrate acid metabolism; D-glucarate degradation; 2,5-dioxopentanoate from D-glucarate: step 1/2.</text>
</comment>
<dbReference type="Pfam" id="PF02746">
    <property type="entry name" value="MR_MLE_N"/>
    <property type="match status" value="1"/>
</dbReference>
<gene>
    <name evidence="5" type="ORF">AMS69_14290</name>
</gene>
<dbReference type="AlphaFoldDB" id="A0A0M9AI74"/>
<dbReference type="PANTHER" id="PTHR48080">
    <property type="entry name" value="D-GALACTONATE DEHYDRATASE-RELATED"/>
    <property type="match status" value="1"/>
</dbReference>
<evidence type="ECO:0000259" key="4">
    <source>
        <dbReference type="SMART" id="SM00922"/>
    </source>
</evidence>
<dbReference type="Gene3D" id="3.30.390.10">
    <property type="entry name" value="Enolase-like, N-terminal domain"/>
    <property type="match status" value="1"/>
</dbReference>
<dbReference type="InterPro" id="IPR034593">
    <property type="entry name" value="DgoD-like"/>
</dbReference>
<sequence>MEITGVSAVTIDVPLADLDEHLGIGPYVTNHGKLHSMERVLVRVDTDEGISGWGEMRVFLSPEATESIIEDGVGPMIEGQSPFEIERLRRQVFVEYTNVDMFFAAVETACWDIVGKALDKPVYELLGGWTAPTQGTQQHRQSVDGNSTAPADVPVAFCLGILSPEESRIKAREALEAGFTVLKTKAGRDWRQDVERIKAMHDEVNGQLEFRLDPNQGWTLDQAVRVGAMLEDAGIYLQYMEQPIRVDAHTSLARLRQRLRQPIAPNEDTYISHNLQSLVETGAMDVGVIDLTPAGGISGIRQQAAILEDAGVPFTHHCAFDLGIRTAAILHAFTGIPGFSLPPDSTYYGWEADVIETPFSVSDGCLPAPEGPGLGVSIDMAAIEEYRIT</sequence>
<dbReference type="Pfam" id="PF13378">
    <property type="entry name" value="MR_MLE_C"/>
    <property type="match status" value="1"/>
</dbReference>
<dbReference type="OrthoDB" id="42605at2157"/>
<protein>
    <recommendedName>
        <fullName evidence="3">glucarate dehydratase</fullName>
        <ecNumber evidence="3">4.2.1.40</ecNumber>
    </recommendedName>
</protein>
<dbReference type="PATRIC" id="fig|1705562.3.peg.3471"/>
<keyword evidence="6" id="KW-1185">Reference proteome</keyword>
<dbReference type="Gene3D" id="3.20.20.120">
    <property type="entry name" value="Enolase-like C-terminal domain"/>
    <property type="match status" value="1"/>
</dbReference>
<dbReference type="EMBL" id="LIUF01000004">
    <property type="protein sequence ID" value="KOX92512.1"/>
    <property type="molecule type" value="Genomic_DNA"/>
</dbReference>
<dbReference type="STRING" id="1705562.AMS69_14290"/>
<evidence type="ECO:0000313" key="6">
    <source>
        <dbReference type="Proteomes" id="UP000037729"/>
    </source>
</evidence>
<evidence type="ECO:0000256" key="3">
    <source>
        <dbReference type="ARBA" id="ARBA00011973"/>
    </source>
</evidence>
<dbReference type="InterPro" id="IPR013342">
    <property type="entry name" value="Mandelate_racemase_C"/>
</dbReference>
<reference evidence="5 6" key="1">
    <citation type="submission" date="2015-08" db="EMBL/GenBank/DDBJ databases">
        <title>Genomes of Isolates from Cabo Rojo, PR.</title>
        <authorList>
            <person name="Sanchez-Nieves R.L."/>
            <person name="Montalvo-Rodriguez R."/>
        </authorList>
    </citation>
    <scope>NUCLEOTIDE SEQUENCE [LARGE SCALE GENOMIC DNA]</scope>
    <source>
        <strain evidence="5 6">SL3</strain>
    </source>
</reference>
<proteinExistence type="predicted"/>
<dbReference type="PANTHER" id="PTHR48080:SF4">
    <property type="entry name" value="GLUCARATE DEHYDRATASE"/>
    <property type="match status" value="1"/>
</dbReference>
<dbReference type="EC" id="4.2.1.40" evidence="3"/>
<dbReference type="InterPro" id="IPR036849">
    <property type="entry name" value="Enolase-like_C_sf"/>
</dbReference>
<dbReference type="GO" id="GO:0008872">
    <property type="term" value="F:glucarate dehydratase activity"/>
    <property type="evidence" value="ECO:0007669"/>
    <property type="project" value="UniProtKB-EC"/>
</dbReference>
<dbReference type="InterPro" id="IPR029017">
    <property type="entry name" value="Enolase-like_N"/>
</dbReference>
<dbReference type="InterPro" id="IPR029065">
    <property type="entry name" value="Enolase_C-like"/>
</dbReference>
<comment type="caution">
    <text evidence="5">The sequence shown here is derived from an EMBL/GenBank/DDBJ whole genome shotgun (WGS) entry which is preliminary data.</text>
</comment>
<name>A0A0M9AI74_9EURY</name>
<organism evidence="5 6">
    <name type="scientific">Haloarcula rubripromontorii</name>
    <dbReference type="NCBI Taxonomy" id="1705562"/>
    <lineage>
        <taxon>Archaea</taxon>
        <taxon>Methanobacteriati</taxon>
        <taxon>Methanobacteriota</taxon>
        <taxon>Stenosarchaea group</taxon>
        <taxon>Halobacteria</taxon>
        <taxon>Halobacteriales</taxon>
        <taxon>Haloarculaceae</taxon>
        <taxon>Haloarcula</taxon>
    </lineage>
</organism>
<accession>A0A0M9AI74</accession>
<dbReference type="InterPro" id="IPR013341">
    <property type="entry name" value="Mandelate_racemase_N_dom"/>
</dbReference>
<dbReference type="Proteomes" id="UP000037729">
    <property type="component" value="Unassembled WGS sequence"/>
</dbReference>